<name>A0A2A4YBR8_UNCAE</name>
<proteinExistence type="inferred from homology"/>
<organism evidence="8 9">
    <name type="scientific">Aerophobetes bacterium</name>
    <dbReference type="NCBI Taxonomy" id="2030807"/>
    <lineage>
        <taxon>Bacteria</taxon>
        <taxon>Candidatus Aerophobota</taxon>
    </lineage>
</organism>
<dbReference type="FunFam" id="1.10.150.570:FF:000001">
    <property type="entry name" value="tRNA uridine 5-carboxymethylaminomethyl modification enzyme MnmG"/>
    <property type="match status" value="1"/>
</dbReference>
<gene>
    <name evidence="8" type="ORF">COB11_07575</name>
</gene>
<reference evidence="9" key="1">
    <citation type="submission" date="2017-08" db="EMBL/GenBank/DDBJ databases">
        <title>A dynamic microbial community with high functional redundancy inhabits the cold, oxic subseafloor aquifer.</title>
        <authorList>
            <person name="Tully B.J."/>
            <person name="Wheat C.G."/>
            <person name="Glazer B.T."/>
            <person name="Huber J.A."/>
        </authorList>
    </citation>
    <scope>NUCLEOTIDE SEQUENCE [LARGE SCALE GENOMIC DNA]</scope>
</reference>
<dbReference type="GO" id="GO:0002098">
    <property type="term" value="P:tRNA wobble uridine modification"/>
    <property type="evidence" value="ECO:0007669"/>
    <property type="project" value="UniProtKB-ARBA"/>
</dbReference>
<keyword evidence="3" id="KW-0285">Flavoprotein</keyword>
<evidence type="ECO:0000256" key="4">
    <source>
        <dbReference type="ARBA" id="ARBA00022694"/>
    </source>
</evidence>
<dbReference type="Proteomes" id="UP000217838">
    <property type="component" value="Unassembled WGS sequence"/>
</dbReference>
<sequence length="55" mass="5956">MKKGPKVSGLRNEAQEKLTKAHPLNLGQASRISGVSPADITVLLVALEHHRKTKT</sequence>
<keyword evidence="5" id="KW-0274">FAD</keyword>
<accession>A0A2A4YBR8</accession>
<comment type="caution">
    <text evidence="8">The sequence shown here is derived from an EMBL/GenBank/DDBJ whole genome shotgun (WGS) entry which is preliminary data.</text>
</comment>
<dbReference type="AlphaFoldDB" id="A0A2A4YBR8"/>
<evidence type="ECO:0000256" key="3">
    <source>
        <dbReference type="ARBA" id="ARBA00022630"/>
    </source>
</evidence>
<dbReference type="SMART" id="SM01228">
    <property type="entry name" value="GIDA_assoc_3"/>
    <property type="match status" value="1"/>
</dbReference>
<dbReference type="InterPro" id="IPR026904">
    <property type="entry name" value="MnmG_C"/>
</dbReference>
<evidence type="ECO:0000256" key="2">
    <source>
        <dbReference type="ARBA" id="ARBA00007653"/>
    </source>
</evidence>
<comment type="similarity">
    <text evidence="2">Belongs to the MnmG family.</text>
</comment>
<feature type="domain" description="tRNA uridine 5-carboxymethylaminomethyl modification enzyme C-terminal subdomain" evidence="7">
    <location>
        <begin position="6"/>
        <end position="45"/>
    </location>
</feature>
<evidence type="ECO:0000313" key="9">
    <source>
        <dbReference type="Proteomes" id="UP000217838"/>
    </source>
</evidence>
<evidence type="ECO:0000259" key="7">
    <source>
        <dbReference type="SMART" id="SM01228"/>
    </source>
</evidence>
<evidence type="ECO:0000256" key="1">
    <source>
        <dbReference type="ARBA" id="ARBA00001974"/>
    </source>
</evidence>
<dbReference type="EMBL" id="NVUU01000108">
    <property type="protein sequence ID" value="PCI92372.1"/>
    <property type="molecule type" value="Genomic_DNA"/>
</dbReference>
<dbReference type="InterPro" id="IPR044920">
    <property type="entry name" value="MnmG_C_subdom_sf"/>
</dbReference>
<dbReference type="Pfam" id="PF13932">
    <property type="entry name" value="SAM_GIDA_C"/>
    <property type="match status" value="1"/>
</dbReference>
<protein>
    <recommendedName>
        <fullName evidence="7">tRNA uridine 5-carboxymethylaminomethyl modification enzyme C-terminal subdomain domain-containing protein</fullName>
    </recommendedName>
</protein>
<dbReference type="Gene3D" id="1.10.150.570">
    <property type="entry name" value="GidA associated domain, C-terminal subdomain"/>
    <property type="match status" value="1"/>
</dbReference>
<keyword evidence="4" id="KW-0819">tRNA processing</keyword>
<feature type="region of interest" description="Disordered" evidence="6">
    <location>
        <begin position="1"/>
        <end position="30"/>
    </location>
</feature>
<comment type="cofactor">
    <cofactor evidence="1">
        <name>FAD</name>
        <dbReference type="ChEBI" id="CHEBI:57692"/>
    </cofactor>
</comment>
<dbReference type="InterPro" id="IPR047001">
    <property type="entry name" value="MnmG_C_subdom"/>
</dbReference>
<evidence type="ECO:0000313" key="8">
    <source>
        <dbReference type="EMBL" id="PCI92372.1"/>
    </source>
</evidence>
<evidence type="ECO:0000256" key="5">
    <source>
        <dbReference type="ARBA" id="ARBA00022827"/>
    </source>
</evidence>
<evidence type="ECO:0000256" key="6">
    <source>
        <dbReference type="SAM" id="MobiDB-lite"/>
    </source>
</evidence>